<feature type="transmembrane region" description="Helical" evidence="9">
    <location>
        <begin position="333"/>
        <end position="352"/>
    </location>
</feature>
<feature type="transmembrane region" description="Helical" evidence="9">
    <location>
        <begin position="170"/>
        <end position="191"/>
    </location>
</feature>
<accession>C9PQP2</accession>
<dbReference type="GO" id="GO:0015173">
    <property type="term" value="F:aromatic amino acid transmembrane transporter activity"/>
    <property type="evidence" value="ECO:0007669"/>
    <property type="project" value="UniProtKB-UniRule"/>
</dbReference>
<feature type="transmembrane region" description="Helical" evidence="9">
    <location>
        <begin position="392"/>
        <end position="416"/>
    </location>
</feature>
<feature type="transmembrane region" description="Helical" evidence="9">
    <location>
        <begin position="236"/>
        <end position="254"/>
    </location>
</feature>
<dbReference type="Pfam" id="PF03222">
    <property type="entry name" value="Trp_Tyr_perm"/>
    <property type="match status" value="1"/>
</dbReference>
<feature type="transmembrane region" description="Helical" evidence="9">
    <location>
        <begin position="203"/>
        <end position="224"/>
    </location>
</feature>
<comment type="subcellular location">
    <subcellularLocation>
        <location evidence="1 9">Cell inner membrane</location>
        <topology evidence="1 9">Multi-pass membrane protein</topology>
    </subcellularLocation>
</comment>
<protein>
    <recommendedName>
        <fullName evidence="9">Aromatic amino acid permease</fullName>
    </recommendedName>
</protein>
<feature type="transmembrane region" description="Helical" evidence="9">
    <location>
        <begin position="55"/>
        <end position="78"/>
    </location>
</feature>
<evidence type="ECO:0000313" key="10">
    <source>
        <dbReference type="EMBL" id="EEX50164.1"/>
    </source>
</evidence>
<proteinExistence type="inferred from homology"/>
<keyword evidence="7 9" id="KW-1133">Transmembrane helix</keyword>
<keyword evidence="11" id="KW-1185">Reference proteome</keyword>
<dbReference type="PANTHER" id="PTHR46997">
    <property type="entry name" value="LOW AFFINITY TRYPTOPHAN PERMEASE-RELATED"/>
    <property type="match status" value="1"/>
</dbReference>
<dbReference type="GO" id="GO:0005886">
    <property type="term" value="C:plasma membrane"/>
    <property type="evidence" value="ECO:0007669"/>
    <property type="project" value="UniProtKB-SubCell"/>
</dbReference>
<dbReference type="PANTHER" id="PTHR46997:SF2">
    <property type="entry name" value="TYROSINE-SPECIFIC TRANSPORT SYSTEM"/>
    <property type="match status" value="1"/>
</dbReference>
<feature type="transmembrane region" description="Helical" evidence="9">
    <location>
        <begin position="105"/>
        <end position="124"/>
    </location>
</feature>
<keyword evidence="2 9" id="KW-0813">Transport</keyword>
<dbReference type="Proteomes" id="UP000005519">
    <property type="component" value="Unassembled WGS sequence"/>
</dbReference>
<dbReference type="HOGENOM" id="CLU_038102_3_0_6"/>
<evidence type="ECO:0000256" key="3">
    <source>
        <dbReference type="ARBA" id="ARBA00022475"/>
    </source>
</evidence>
<comment type="similarity">
    <text evidence="9">Belongs to the amino acid/polyamine transporter 2 family. Mtr/TnaB/TyrP permease subfamily.</text>
</comment>
<evidence type="ECO:0000256" key="7">
    <source>
        <dbReference type="ARBA" id="ARBA00022989"/>
    </source>
</evidence>
<dbReference type="AlphaFoldDB" id="C9PQP2"/>
<keyword evidence="6 9" id="KW-0029">Amino-acid transport</keyword>
<keyword evidence="8 9" id="KW-0472">Membrane</keyword>
<organism evidence="10 11">
    <name type="scientific">Pasteurella dagmatis ATCC 43325</name>
    <dbReference type="NCBI Taxonomy" id="667128"/>
    <lineage>
        <taxon>Bacteria</taxon>
        <taxon>Pseudomonadati</taxon>
        <taxon>Pseudomonadota</taxon>
        <taxon>Gammaproteobacteria</taxon>
        <taxon>Pasteurellales</taxon>
        <taxon>Pasteurellaceae</taxon>
        <taxon>Pasteurella</taxon>
    </lineage>
</organism>
<dbReference type="PRINTS" id="PR00166">
    <property type="entry name" value="AROAAPRMEASE"/>
</dbReference>
<keyword evidence="3 9" id="KW-1003">Cell membrane</keyword>
<feature type="transmembrane region" description="Helical" evidence="9">
    <location>
        <begin position="29"/>
        <end position="49"/>
    </location>
</feature>
<evidence type="ECO:0000256" key="4">
    <source>
        <dbReference type="ARBA" id="ARBA00022519"/>
    </source>
</evidence>
<evidence type="ECO:0000256" key="2">
    <source>
        <dbReference type="ARBA" id="ARBA00022448"/>
    </source>
</evidence>
<feature type="transmembrane region" description="Helical" evidence="9">
    <location>
        <begin position="299"/>
        <end position="321"/>
    </location>
</feature>
<keyword evidence="4 9" id="KW-0997">Cell inner membrane</keyword>
<evidence type="ECO:0000256" key="6">
    <source>
        <dbReference type="ARBA" id="ARBA00022970"/>
    </source>
</evidence>
<gene>
    <name evidence="10" type="primary">tyrP</name>
    <name evidence="10" type="ORF">HMPREF0621_1235</name>
</gene>
<evidence type="ECO:0000256" key="8">
    <source>
        <dbReference type="ARBA" id="ARBA00023136"/>
    </source>
</evidence>
<name>C9PQP2_9PAST</name>
<comment type="function">
    <text evidence="9">Involved in transporting aromatic amino acids across the cytoplasmic membrane.</text>
</comment>
<dbReference type="NCBIfam" id="TIGR00837">
    <property type="entry name" value="araaP"/>
    <property type="match status" value="1"/>
</dbReference>
<feature type="transmembrane region" description="Helical" evidence="9">
    <location>
        <begin position="358"/>
        <end position="380"/>
    </location>
</feature>
<dbReference type="InterPro" id="IPR013059">
    <property type="entry name" value="Trp_tyr_transpt"/>
</dbReference>
<evidence type="ECO:0000256" key="9">
    <source>
        <dbReference type="RuleBase" id="RU367149"/>
    </source>
</evidence>
<dbReference type="Gene3D" id="1.20.1740.10">
    <property type="entry name" value="Amino acid/polyamine transporter I"/>
    <property type="match status" value="1"/>
</dbReference>
<dbReference type="InterPro" id="IPR018227">
    <property type="entry name" value="Amino_acid_transport_2"/>
</dbReference>
<comment type="caution">
    <text evidence="10">The sequence shown here is derived from an EMBL/GenBank/DDBJ whole genome shotgun (WGS) entry which is preliminary data.</text>
</comment>
<keyword evidence="5 9" id="KW-0812">Transmembrane</keyword>
<evidence type="ECO:0000256" key="1">
    <source>
        <dbReference type="ARBA" id="ARBA00004429"/>
    </source>
</evidence>
<dbReference type="STRING" id="667128.HMPREF0621_1235"/>
<evidence type="ECO:0000256" key="5">
    <source>
        <dbReference type="ARBA" id="ARBA00022692"/>
    </source>
</evidence>
<reference evidence="10 11" key="1">
    <citation type="submission" date="2009-10" db="EMBL/GenBank/DDBJ databases">
        <authorList>
            <person name="Muzny D."/>
            <person name="Qin X."/>
            <person name="Deng J."/>
            <person name="Jiang H."/>
            <person name="Liu Y."/>
            <person name="Qu J."/>
            <person name="Song X.-Z."/>
            <person name="Zhang L."/>
            <person name="Thornton R."/>
            <person name="Coyle M."/>
            <person name="Francisco L."/>
            <person name="Jackson L."/>
            <person name="Javaid M."/>
            <person name="Korchina V."/>
            <person name="Kovar C."/>
            <person name="Mata R."/>
            <person name="Mathew T."/>
            <person name="Ngo R."/>
            <person name="Nguyen L."/>
            <person name="Nguyen N."/>
            <person name="Okwuonu G."/>
            <person name="Ongeri F."/>
            <person name="Pham C."/>
            <person name="Simmons D."/>
            <person name="Wilczek-Boney K."/>
            <person name="Hale W."/>
            <person name="Jakkamsetti A."/>
            <person name="Pham P."/>
            <person name="Ruth R."/>
            <person name="San Lucas F."/>
            <person name="Warren J."/>
            <person name="Zhang J."/>
            <person name="Zhao Z."/>
            <person name="Zhou C."/>
            <person name="Zhu D."/>
            <person name="Lee S."/>
            <person name="Bess C."/>
            <person name="Blankenburg K."/>
            <person name="Forbes L."/>
            <person name="Fu Q."/>
            <person name="Gubbala S."/>
            <person name="Hirani K."/>
            <person name="Jayaseelan J.C."/>
            <person name="Lara F."/>
            <person name="Munidasa M."/>
            <person name="Palculict T."/>
            <person name="Patil S."/>
            <person name="Pu L.-L."/>
            <person name="Saada N."/>
            <person name="Tang L."/>
            <person name="Weissenberger G."/>
            <person name="Zhu Y."/>
            <person name="Hemphill L."/>
            <person name="Shang Y."/>
            <person name="Youmans B."/>
            <person name="Ayvaz T."/>
            <person name="Ross M."/>
            <person name="Santibanez J."/>
            <person name="Aqrawi P."/>
            <person name="Gross S."/>
            <person name="Joshi V."/>
            <person name="Fowler G."/>
            <person name="Nazareth L."/>
            <person name="Reid J."/>
            <person name="Worley K."/>
            <person name="Petrosino J."/>
            <person name="Highlander S."/>
            <person name="Gibbs R."/>
        </authorList>
    </citation>
    <scope>NUCLEOTIDE SEQUENCE [LARGE SCALE GENOMIC DNA]</scope>
    <source>
        <strain evidence="10 11">ATCC 43325</strain>
    </source>
</reference>
<dbReference type="GO" id="GO:0003333">
    <property type="term" value="P:amino acid transmembrane transport"/>
    <property type="evidence" value="ECO:0007669"/>
    <property type="project" value="InterPro"/>
</dbReference>
<feature type="transmembrane region" description="Helical" evidence="9">
    <location>
        <begin position="144"/>
        <end position="163"/>
    </location>
</feature>
<evidence type="ECO:0000313" key="11">
    <source>
        <dbReference type="Proteomes" id="UP000005519"/>
    </source>
</evidence>
<sequence length="426" mass="46806">MITFYFFSVKMLTLLVIFTREISMKNKTFGSALLVAGTTIGAGMLAMPLTSAEMGFTYTLILLFILWGLLSYSALLFVEVYQKAETKNAGIATLAEQYFGLPGRILATFSLVIFMYAILSAYVTGGGSLLSSILPFLGEYATQISIVLFTLVLGIFIVISTSAVDLLTRFLFIIKLIAFLFVLLMMLPLVKSENLMAMPLKDFLIISASPVFFTSFGFHVIIPSINSYLDGDIRRLRIAIITGTAIPLVAYIIWQMATHGVFPQTQFVEIINSDPTLNGLITATHQATDSSVISIAMRLFFTLALITSFLGVALSLFDCLYDLLKRVKIKANRISLGVLTFLPPLVFALFYPEGFVMALGYAGQMFTFYGLVLPVGMAWRARKIYPDLPYRVIGGSITLLGALILGLLIMNVPFLIKAGYLPTVIG</sequence>
<dbReference type="EMBL" id="ACZR01000013">
    <property type="protein sequence ID" value="EEX50164.1"/>
    <property type="molecule type" value="Genomic_DNA"/>
</dbReference>